<dbReference type="AlphaFoldDB" id="A0A8H5BRA9"/>
<evidence type="ECO:0000313" key="1">
    <source>
        <dbReference type="EMBL" id="KAF5326887.1"/>
    </source>
</evidence>
<evidence type="ECO:0000313" key="2">
    <source>
        <dbReference type="Proteomes" id="UP000567179"/>
    </source>
</evidence>
<sequence length="401" mass="45519">MAPNAPPSSTRAQLPNDLYRDIVNNLHRFEERGTLLCLALVNKAWCAESQRVLFRTVCDDSWDEDKRESLIHAHTLFLNAIILNPTRLGPYVQTYKQRELILHPLLVTDSTFLFAGAMAHLWGLTAKALPALIHLKHLFITPRYDDAKSSHTSLLKGCVFMLESFRWGFTFRDPSEDGLFVKFLRIQHTLSHLEVGPLPMFQDDSWMPDDLCPGLRSTSCTLESTTRIHKREKLIGLSASLQSVPPTVLSPLCRLKYLSLLTHPECMKTSGAIDLDAVLLELPVWDLALVTSLPSLPKLRILALIRVPRDVPPSKPLYHGVMSAQEENSLRKQATIESFRRFPRLQYVVVEDIYSGRGPKRFRKLSIPGFNGGPNTTQEIQSEEFAVEYEFGKPWWTAYGV</sequence>
<protein>
    <submittedName>
        <fullName evidence="1">Uncharacterized protein</fullName>
    </submittedName>
</protein>
<comment type="caution">
    <text evidence="1">The sequence shown here is derived from an EMBL/GenBank/DDBJ whole genome shotgun (WGS) entry which is preliminary data.</text>
</comment>
<proteinExistence type="predicted"/>
<accession>A0A8H5BRA9</accession>
<dbReference type="Proteomes" id="UP000567179">
    <property type="component" value="Unassembled WGS sequence"/>
</dbReference>
<organism evidence="1 2">
    <name type="scientific">Psilocybe cf. subviscida</name>
    <dbReference type="NCBI Taxonomy" id="2480587"/>
    <lineage>
        <taxon>Eukaryota</taxon>
        <taxon>Fungi</taxon>
        <taxon>Dikarya</taxon>
        <taxon>Basidiomycota</taxon>
        <taxon>Agaricomycotina</taxon>
        <taxon>Agaricomycetes</taxon>
        <taxon>Agaricomycetidae</taxon>
        <taxon>Agaricales</taxon>
        <taxon>Agaricineae</taxon>
        <taxon>Strophariaceae</taxon>
        <taxon>Psilocybe</taxon>
    </lineage>
</organism>
<keyword evidence="2" id="KW-1185">Reference proteome</keyword>
<name>A0A8H5BRA9_9AGAR</name>
<dbReference type="EMBL" id="JAACJJ010000014">
    <property type="protein sequence ID" value="KAF5326887.1"/>
    <property type="molecule type" value="Genomic_DNA"/>
</dbReference>
<gene>
    <name evidence="1" type="ORF">D9619_004417</name>
</gene>
<reference evidence="1 2" key="1">
    <citation type="journal article" date="2020" name="ISME J.">
        <title>Uncovering the hidden diversity of litter-decomposition mechanisms in mushroom-forming fungi.</title>
        <authorList>
            <person name="Floudas D."/>
            <person name="Bentzer J."/>
            <person name="Ahren D."/>
            <person name="Johansson T."/>
            <person name="Persson P."/>
            <person name="Tunlid A."/>
        </authorList>
    </citation>
    <scope>NUCLEOTIDE SEQUENCE [LARGE SCALE GENOMIC DNA]</scope>
    <source>
        <strain evidence="1 2">CBS 101986</strain>
    </source>
</reference>
<dbReference type="OrthoDB" id="3072149at2759"/>